<dbReference type="PANTHER" id="PTHR11021">
    <property type="entry name" value="SMALL NUCLEAR RIBONUCLEOPROTEIN F SNRNP-F"/>
    <property type="match status" value="1"/>
</dbReference>
<dbReference type="GO" id="GO:0030490">
    <property type="term" value="P:maturation of SSU-rRNA"/>
    <property type="evidence" value="ECO:0007669"/>
    <property type="project" value="TreeGrafter"/>
</dbReference>
<dbReference type="GO" id="GO:0003723">
    <property type="term" value="F:RNA binding"/>
    <property type="evidence" value="ECO:0007669"/>
    <property type="project" value="TreeGrafter"/>
</dbReference>
<proteinExistence type="predicted"/>
<feature type="non-terminal residue" evidence="1">
    <location>
        <position position="1"/>
    </location>
</feature>
<dbReference type="AlphaFoldDB" id="A0A091DXE4"/>
<sequence>KQIPAGFRKQIIARPVVVKLDSGVGHQGFLAWLDGYVQGTLEQAAEYEHGRLKNDCGMHLSEEAMYLYTSTRKRSIQTPRKRFF</sequence>
<dbReference type="GO" id="GO:0005732">
    <property type="term" value="C:sno(s)RNA-containing ribonucleoprotein complex"/>
    <property type="evidence" value="ECO:0007669"/>
    <property type="project" value="TreeGrafter"/>
</dbReference>
<name>A0A091DXE4_FUKDA</name>
<dbReference type="Gene3D" id="2.30.30.100">
    <property type="match status" value="1"/>
</dbReference>
<gene>
    <name evidence="1" type="ORF">H920_03682</name>
</gene>
<evidence type="ECO:0000313" key="2">
    <source>
        <dbReference type="Proteomes" id="UP000028990"/>
    </source>
</evidence>
<dbReference type="GO" id="GO:0000932">
    <property type="term" value="C:P-body"/>
    <property type="evidence" value="ECO:0007669"/>
    <property type="project" value="TreeGrafter"/>
</dbReference>
<reference evidence="1 2" key="1">
    <citation type="submission" date="2013-11" db="EMBL/GenBank/DDBJ databases">
        <title>The Damaraland mole rat (Fukomys damarensis) genome and evolution of African mole rats.</title>
        <authorList>
            <person name="Gladyshev V.N."/>
            <person name="Fang X."/>
        </authorList>
    </citation>
    <scope>NUCLEOTIDE SEQUENCE [LARGE SCALE GENOMIC DNA]</scope>
    <source>
        <tissue evidence="1">Liver</tissue>
    </source>
</reference>
<dbReference type="GO" id="GO:0000398">
    <property type="term" value="P:mRNA splicing, via spliceosome"/>
    <property type="evidence" value="ECO:0007669"/>
    <property type="project" value="InterPro"/>
</dbReference>
<dbReference type="GO" id="GO:0005688">
    <property type="term" value="C:U6 snRNP"/>
    <property type="evidence" value="ECO:0007669"/>
    <property type="project" value="TreeGrafter"/>
</dbReference>
<accession>A0A091DXE4</accession>
<dbReference type="GO" id="GO:0005730">
    <property type="term" value="C:nucleolus"/>
    <property type="evidence" value="ECO:0007669"/>
    <property type="project" value="TreeGrafter"/>
</dbReference>
<keyword evidence="2" id="KW-1185">Reference proteome</keyword>
<dbReference type="Proteomes" id="UP000028990">
    <property type="component" value="Unassembled WGS sequence"/>
</dbReference>
<dbReference type="GO" id="GO:0046540">
    <property type="term" value="C:U4/U6 x U5 tri-snRNP complex"/>
    <property type="evidence" value="ECO:0007669"/>
    <property type="project" value="TreeGrafter"/>
</dbReference>
<dbReference type="InterPro" id="IPR016487">
    <property type="entry name" value="Lsm6/sSmF"/>
</dbReference>
<dbReference type="PANTHER" id="PTHR11021:SF1">
    <property type="entry name" value="U6 SNRNA-ASSOCIATED SM-LIKE PROTEIN LSM6"/>
    <property type="match status" value="1"/>
</dbReference>
<dbReference type="EMBL" id="KN121896">
    <property type="protein sequence ID" value="KFO34980.1"/>
    <property type="molecule type" value="Genomic_DNA"/>
</dbReference>
<organism evidence="1 2">
    <name type="scientific">Fukomys damarensis</name>
    <name type="common">Damaraland mole rat</name>
    <name type="synonym">Cryptomys damarensis</name>
    <dbReference type="NCBI Taxonomy" id="885580"/>
    <lineage>
        <taxon>Eukaryota</taxon>
        <taxon>Metazoa</taxon>
        <taxon>Chordata</taxon>
        <taxon>Craniata</taxon>
        <taxon>Vertebrata</taxon>
        <taxon>Euteleostomi</taxon>
        <taxon>Mammalia</taxon>
        <taxon>Eutheria</taxon>
        <taxon>Euarchontoglires</taxon>
        <taxon>Glires</taxon>
        <taxon>Rodentia</taxon>
        <taxon>Hystricomorpha</taxon>
        <taxon>Bathyergidae</taxon>
        <taxon>Fukomys</taxon>
    </lineage>
</organism>
<protein>
    <submittedName>
        <fullName evidence="1">U6 snRNA-associated Sm-like protein LSm6</fullName>
    </submittedName>
</protein>
<evidence type="ECO:0000313" key="1">
    <source>
        <dbReference type="EMBL" id="KFO34980.1"/>
    </source>
</evidence>